<protein>
    <recommendedName>
        <fullName evidence="17">Protein kinase domain-containing protein</fullName>
    </recommendedName>
</protein>
<dbReference type="Gene3D" id="3.30.200.20">
    <property type="entry name" value="Phosphorylase Kinase, domain 1"/>
    <property type="match status" value="1"/>
</dbReference>
<keyword evidence="7" id="KW-0732">Signal</keyword>
<keyword evidence="19" id="KW-1185">Reference proteome</keyword>
<dbReference type="InterPro" id="IPR000719">
    <property type="entry name" value="Prot_kinase_dom"/>
</dbReference>
<evidence type="ECO:0000259" key="17">
    <source>
        <dbReference type="PROSITE" id="PS50011"/>
    </source>
</evidence>
<dbReference type="GO" id="GO:0005886">
    <property type="term" value="C:plasma membrane"/>
    <property type="evidence" value="ECO:0007669"/>
    <property type="project" value="UniProtKB-SubCell"/>
</dbReference>
<dbReference type="PROSITE" id="PS50011">
    <property type="entry name" value="PROTEIN_KINASE_DOM"/>
    <property type="match status" value="1"/>
</dbReference>
<evidence type="ECO:0000256" key="9">
    <source>
        <dbReference type="ARBA" id="ARBA00022777"/>
    </source>
</evidence>
<evidence type="ECO:0000256" key="6">
    <source>
        <dbReference type="ARBA" id="ARBA00022692"/>
    </source>
</evidence>
<evidence type="ECO:0000256" key="4">
    <source>
        <dbReference type="ARBA" id="ARBA00022475"/>
    </source>
</evidence>
<dbReference type="PANTHER" id="PTHR47973">
    <property type="entry name" value="CYSTEINE-RICH RECEPTOR-LIKE PROTEIN KINASE 3"/>
    <property type="match status" value="1"/>
</dbReference>
<dbReference type="InterPro" id="IPR008271">
    <property type="entry name" value="Ser/Thr_kinase_AS"/>
</dbReference>
<evidence type="ECO:0000256" key="10">
    <source>
        <dbReference type="ARBA" id="ARBA00022840"/>
    </source>
</evidence>
<dbReference type="InterPro" id="IPR052059">
    <property type="entry name" value="CR_Ser/Thr_kinase"/>
</dbReference>
<keyword evidence="10 15" id="KW-0067">ATP-binding</keyword>
<dbReference type="InterPro" id="IPR011009">
    <property type="entry name" value="Kinase-like_dom_sf"/>
</dbReference>
<feature type="domain" description="Protein kinase" evidence="17">
    <location>
        <begin position="219"/>
        <end position="515"/>
    </location>
</feature>
<evidence type="ECO:0000256" key="11">
    <source>
        <dbReference type="ARBA" id="ARBA00022989"/>
    </source>
</evidence>
<evidence type="ECO:0000256" key="2">
    <source>
        <dbReference type="ARBA" id="ARBA00008536"/>
    </source>
</evidence>
<dbReference type="AlphaFoldDB" id="A0AA38F247"/>
<dbReference type="SMART" id="SM00220">
    <property type="entry name" value="S_TKc"/>
    <property type="match status" value="1"/>
</dbReference>
<dbReference type="PROSITE" id="PS00108">
    <property type="entry name" value="PROTEIN_KINASE_ST"/>
    <property type="match status" value="1"/>
</dbReference>
<organism evidence="18 19">
    <name type="scientific">Taxus chinensis</name>
    <name type="common">Chinese yew</name>
    <name type="synonym">Taxus wallichiana var. chinensis</name>
    <dbReference type="NCBI Taxonomy" id="29808"/>
    <lineage>
        <taxon>Eukaryota</taxon>
        <taxon>Viridiplantae</taxon>
        <taxon>Streptophyta</taxon>
        <taxon>Embryophyta</taxon>
        <taxon>Tracheophyta</taxon>
        <taxon>Spermatophyta</taxon>
        <taxon>Pinopsida</taxon>
        <taxon>Pinidae</taxon>
        <taxon>Conifers II</taxon>
        <taxon>Cupressales</taxon>
        <taxon>Taxaceae</taxon>
        <taxon>Taxus</taxon>
    </lineage>
</organism>
<evidence type="ECO:0000256" key="15">
    <source>
        <dbReference type="PROSITE-ProRule" id="PRU10141"/>
    </source>
</evidence>
<evidence type="ECO:0000256" key="14">
    <source>
        <dbReference type="ARBA" id="ARBA00023180"/>
    </source>
</evidence>
<comment type="similarity">
    <text evidence="3">In the C-terminal section; belongs to the protein kinase superfamily. Ser/Thr protein kinase family.</text>
</comment>
<comment type="caution">
    <text evidence="18">The sequence shown here is derived from an EMBL/GenBank/DDBJ whole genome shotgun (WGS) entry which is preliminary data.</text>
</comment>
<reference evidence="18 19" key="1">
    <citation type="journal article" date="2021" name="Nat. Plants">
        <title>The Taxus genome provides insights into paclitaxel biosynthesis.</title>
        <authorList>
            <person name="Xiong X."/>
            <person name="Gou J."/>
            <person name="Liao Q."/>
            <person name="Li Y."/>
            <person name="Zhou Q."/>
            <person name="Bi G."/>
            <person name="Li C."/>
            <person name="Du R."/>
            <person name="Wang X."/>
            <person name="Sun T."/>
            <person name="Guo L."/>
            <person name="Liang H."/>
            <person name="Lu P."/>
            <person name="Wu Y."/>
            <person name="Zhang Z."/>
            <person name="Ro D.K."/>
            <person name="Shang Y."/>
            <person name="Huang S."/>
            <person name="Yan J."/>
        </authorList>
    </citation>
    <scope>NUCLEOTIDE SEQUENCE [LARGE SCALE GENOMIC DNA]</scope>
    <source>
        <strain evidence="18">Ta-2019</strain>
    </source>
</reference>
<evidence type="ECO:0000256" key="8">
    <source>
        <dbReference type="ARBA" id="ARBA00022741"/>
    </source>
</evidence>
<gene>
    <name evidence="18" type="ORF">KI387_033671</name>
</gene>
<evidence type="ECO:0000256" key="1">
    <source>
        <dbReference type="ARBA" id="ARBA00004251"/>
    </source>
</evidence>
<dbReference type="GO" id="GO:0002229">
    <property type="term" value="P:defense response to oomycetes"/>
    <property type="evidence" value="ECO:0007669"/>
    <property type="project" value="UniProtKB-ARBA"/>
</dbReference>
<evidence type="ECO:0000256" key="16">
    <source>
        <dbReference type="SAM" id="MobiDB-lite"/>
    </source>
</evidence>
<dbReference type="Proteomes" id="UP000824469">
    <property type="component" value="Unassembled WGS sequence"/>
</dbReference>
<feature type="binding site" evidence="15">
    <location>
        <position position="247"/>
    </location>
    <ligand>
        <name>ATP</name>
        <dbReference type="ChEBI" id="CHEBI:30616"/>
    </ligand>
</feature>
<keyword evidence="6" id="KW-0812">Transmembrane</keyword>
<sequence length="540" mass="59487">MKNFEASSSSSSKTTFSDVIGNSYQASASSSTSASKFSLDSVIAHIDDVLSAITNKIMRSKMQDGGMKLRDMVEPIASDFSKLCEGISQGAKMFSDQTTETEISTVVSEQEICLPEAADQSDLILNSNKKNGYHLREMLPRTLFAFGRYLKYTANGVKNFAGHKFIGCQKPVHTLSLRQASSDLGIRLDDDQLSTFAIEQGFQWLPTRFTIQELETATNNFAQMLGKGGFGYAYRGTLSNGRQVVIKRSRKRTGELVKELVCIANLQHRNILKLVGFCTTGVELLLVYDYMPNGNLSDLLFNPAQNLVLEWSTRRKIIDGVISAIVYMHDGADVSIVHRDIKPTNVLLDQNFNAKVSDFGIARTLHNRKSAPIGGTNEGMAALDGDTDCSTAAAGTVGYVAPECLVTGHVTKKADIFSFGLLVLNLVSGKRCLEFTDLDDGMYNLIDQAFKFHTENRLMELIDPGLVERGDLDRKKILNIMKTALWCIQTDPNLRPSASRLSAMLLSETEIRPPLEQMVNNYNSSPPDSPKASVELDGPR</sequence>
<keyword evidence="12" id="KW-0472">Membrane</keyword>
<evidence type="ECO:0000256" key="7">
    <source>
        <dbReference type="ARBA" id="ARBA00022729"/>
    </source>
</evidence>
<keyword evidence="4" id="KW-1003">Cell membrane</keyword>
<name>A0AA38F247_TAXCH</name>
<dbReference type="SUPFAM" id="SSF56112">
    <property type="entry name" value="Protein kinase-like (PK-like)"/>
    <property type="match status" value="1"/>
</dbReference>
<dbReference type="InterPro" id="IPR017441">
    <property type="entry name" value="Protein_kinase_ATP_BS"/>
</dbReference>
<keyword evidence="11" id="KW-1133">Transmembrane helix</keyword>
<evidence type="ECO:0000256" key="13">
    <source>
        <dbReference type="ARBA" id="ARBA00023170"/>
    </source>
</evidence>
<dbReference type="FunFam" id="1.10.510.10:FF:000240">
    <property type="entry name" value="Lectin-domain containing receptor kinase A4.3"/>
    <property type="match status" value="1"/>
</dbReference>
<dbReference type="Gene3D" id="1.10.510.10">
    <property type="entry name" value="Transferase(Phosphotransferase) domain 1"/>
    <property type="match status" value="1"/>
</dbReference>
<keyword evidence="5" id="KW-0808">Transferase</keyword>
<feature type="region of interest" description="Disordered" evidence="16">
    <location>
        <begin position="518"/>
        <end position="540"/>
    </location>
</feature>
<keyword evidence="13" id="KW-0675">Receptor</keyword>
<dbReference type="Pfam" id="PF00069">
    <property type="entry name" value="Pkinase"/>
    <property type="match status" value="1"/>
</dbReference>
<dbReference type="EMBL" id="JAHRHJ020003813">
    <property type="protein sequence ID" value="KAH9289554.1"/>
    <property type="molecule type" value="Genomic_DNA"/>
</dbReference>
<keyword evidence="14" id="KW-0325">Glycoprotein</keyword>
<accession>A0AA38F247</accession>
<dbReference type="PROSITE" id="PS00107">
    <property type="entry name" value="PROTEIN_KINASE_ATP"/>
    <property type="match status" value="1"/>
</dbReference>
<dbReference type="GO" id="GO:0005524">
    <property type="term" value="F:ATP binding"/>
    <property type="evidence" value="ECO:0007669"/>
    <property type="project" value="UniProtKB-UniRule"/>
</dbReference>
<keyword evidence="8 15" id="KW-0547">Nucleotide-binding</keyword>
<evidence type="ECO:0000256" key="5">
    <source>
        <dbReference type="ARBA" id="ARBA00022679"/>
    </source>
</evidence>
<evidence type="ECO:0000313" key="18">
    <source>
        <dbReference type="EMBL" id="KAH9289554.1"/>
    </source>
</evidence>
<evidence type="ECO:0000256" key="3">
    <source>
        <dbReference type="ARBA" id="ARBA00010217"/>
    </source>
</evidence>
<dbReference type="GO" id="GO:0004672">
    <property type="term" value="F:protein kinase activity"/>
    <property type="evidence" value="ECO:0007669"/>
    <property type="project" value="InterPro"/>
</dbReference>
<evidence type="ECO:0000256" key="12">
    <source>
        <dbReference type="ARBA" id="ARBA00023136"/>
    </source>
</evidence>
<evidence type="ECO:0000313" key="19">
    <source>
        <dbReference type="Proteomes" id="UP000824469"/>
    </source>
</evidence>
<keyword evidence="9" id="KW-0418">Kinase</keyword>
<comment type="similarity">
    <text evidence="2">In the N-terminal section; belongs to the leguminous lectin family.</text>
</comment>
<proteinExistence type="inferred from homology"/>
<comment type="subcellular location">
    <subcellularLocation>
        <location evidence="1">Cell membrane</location>
        <topology evidence="1">Single-pass type I membrane protein</topology>
    </subcellularLocation>
</comment>